<dbReference type="Proteomes" id="UP000887578">
    <property type="component" value="Unplaced"/>
</dbReference>
<dbReference type="WBParaSite" id="PDA_v2.g27948.t1">
    <property type="protein sequence ID" value="PDA_v2.g27948.t1"/>
    <property type="gene ID" value="PDA_v2.g27948"/>
</dbReference>
<feature type="compositionally biased region" description="Polar residues" evidence="1">
    <location>
        <begin position="132"/>
        <end position="155"/>
    </location>
</feature>
<organism evidence="2 3">
    <name type="scientific">Panagrolaimus davidi</name>
    <dbReference type="NCBI Taxonomy" id="227884"/>
    <lineage>
        <taxon>Eukaryota</taxon>
        <taxon>Metazoa</taxon>
        <taxon>Ecdysozoa</taxon>
        <taxon>Nematoda</taxon>
        <taxon>Chromadorea</taxon>
        <taxon>Rhabditida</taxon>
        <taxon>Tylenchina</taxon>
        <taxon>Panagrolaimomorpha</taxon>
        <taxon>Panagrolaimoidea</taxon>
        <taxon>Panagrolaimidae</taxon>
        <taxon>Panagrolaimus</taxon>
    </lineage>
</organism>
<evidence type="ECO:0000256" key="1">
    <source>
        <dbReference type="SAM" id="MobiDB-lite"/>
    </source>
</evidence>
<dbReference type="AlphaFoldDB" id="A0A914QKU7"/>
<proteinExistence type="predicted"/>
<name>A0A914QKU7_9BILA</name>
<evidence type="ECO:0000313" key="3">
    <source>
        <dbReference type="WBParaSite" id="PDA_v2.g27948.t1"/>
    </source>
</evidence>
<reference evidence="3" key="1">
    <citation type="submission" date="2022-11" db="UniProtKB">
        <authorList>
            <consortium name="WormBaseParasite"/>
        </authorList>
    </citation>
    <scope>IDENTIFICATION</scope>
</reference>
<protein>
    <submittedName>
        <fullName evidence="3">Uncharacterized protein</fullName>
    </submittedName>
</protein>
<feature type="compositionally biased region" description="Basic and acidic residues" evidence="1">
    <location>
        <begin position="76"/>
        <end position="91"/>
    </location>
</feature>
<accession>A0A914QKU7</accession>
<feature type="compositionally biased region" description="Polar residues" evidence="1">
    <location>
        <begin position="166"/>
        <end position="183"/>
    </location>
</feature>
<feature type="region of interest" description="Disordered" evidence="1">
    <location>
        <begin position="1"/>
        <end position="45"/>
    </location>
</feature>
<feature type="compositionally biased region" description="Acidic residues" evidence="1">
    <location>
        <begin position="112"/>
        <end position="127"/>
    </location>
</feature>
<sequence>MPPPTSAKKKKQEVMREHRVSNGSHRVDSSAPPKTQPCSTDAPPKIEPVMIHHQLSSPKTLSGTQLNHLKYLNKSNELRRKNKAEEAEDKSKKMKLYRQKRNHSMLGATSAEDNDSSFSETEEETEEVAALKNSNLISTDIPSEPTNTPVTSLQIPTMPAFPTDTPLISRQIPTSANIHFTKD</sequence>
<keyword evidence="2" id="KW-1185">Reference proteome</keyword>
<evidence type="ECO:0000313" key="2">
    <source>
        <dbReference type="Proteomes" id="UP000887578"/>
    </source>
</evidence>
<feature type="region of interest" description="Disordered" evidence="1">
    <location>
        <begin position="71"/>
        <end position="183"/>
    </location>
</feature>
<feature type="compositionally biased region" description="Basic residues" evidence="1">
    <location>
        <begin position="92"/>
        <end position="103"/>
    </location>
</feature>
<feature type="compositionally biased region" description="Basic and acidic residues" evidence="1">
    <location>
        <begin position="12"/>
        <end position="28"/>
    </location>
</feature>